<protein>
    <submittedName>
        <fullName evidence="1">Uncharacterized protein</fullName>
    </submittedName>
</protein>
<evidence type="ECO:0000313" key="2">
    <source>
        <dbReference type="Proteomes" id="UP001629244"/>
    </source>
</evidence>
<keyword evidence="2" id="KW-1185">Reference proteome</keyword>
<organism evidence="1 2">
    <name type="scientific">Sphingomonas plantiphila</name>
    <dbReference type="NCBI Taxonomy" id="3163295"/>
    <lineage>
        <taxon>Bacteria</taxon>
        <taxon>Pseudomonadati</taxon>
        <taxon>Pseudomonadota</taxon>
        <taxon>Alphaproteobacteria</taxon>
        <taxon>Sphingomonadales</taxon>
        <taxon>Sphingomonadaceae</taxon>
        <taxon>Sphingomonas</taxon>
    </lineage>
</organism>
<dbReference type="EMBL" id="JBELQC010000002">
    <property type="protein sequence ID" value="MFL9841752.1"/>
    <property type="molecule type" value="Genomic_DNA"/>
</dbReference>
<comment type="caution">
    <text evidence="1">The sequence shown here is derived from an EMBL/GenBank/DDBJ whole genome shotgun (WGS) entry which is preliminary data.</text>
</comment>
<evidence type="ECO:0000313" key="1">
    <source>
        <dbReference type="EMBL" id="MFL9841752.1"/>
    </source>
</evidence>
<gene>
    <name evidence="1" type="ORF">ABS767_12320</name>
</gene>
<sequence length="159" mass="17218">MNDDSALFDRVVAFVRDIGIAVTVGRVSDDTFLPSIAVRDGGLLIDRDRLLWPGDILHEAGHVAVTDPAARPTLNVVPDEAGEELAAIAWSYAAARAIGIDSRILFHAQGYRGEGDWLVETFDAGTYIGLPMLVWMGMADDPASAPAGPAYPVMRRWLR</sequence>
<proteinExistence type="predicted"/>
<reference evidence="1 2" key="1">
    <citation type="submission" date="2024-06" db="EMBL/GenBank/DDBJ databases">
        <authorList>
            <person name="Kaempfer P."/>
            <person name="Viver T."/>
        </authorList>
    </citation>
    <scope>NUCLEOTIDE SEQUENCE [LARGE SCALE GENOMIC DNA]</scope>
    <source>
        <strain evidence="1 2">ST-64</strain>
    </source>
</reference>
<dbReference type="Proteomes" id="UP001629244">
    <property type="component" value="Unassembled WGS sequence"/>
</dbReference>
<dbReference type="RefSeq" id="WP_408078755.1">
    <property type="nucleotide sequence ID" value="NZ_JBELQC010000002.1"/>
</dbReference>
<accession>A0ABW8YPB8</accession>
<name>A0ABW8YPB8_9SPHN</name>